<dbReference type="RefSeq" id="XP_026544286.1">
    <property type="nucleotide sequence ID" value="XM_026688501.1"/>
</dbReference>
<reference evidence="4" key="1">
    <citation type="submission" date="2025-08" db="UniProtKB">
        <authorList>
            <consortium name="RefSeq"/>
        </authorList>
    </citation>
    <scope>IDENTIFICATION</scope>
</reference>
<dbReference type="CTD" id="389792"/>
<dbReference type="GeneID" id="113426147"/>
<evidence type="ECO:0000256" key="1">
    <source>
        <dbReference type="ARBA" id="ARBA00006186"/>
    </source>
</evidence>
<feature type="region of interest" description="Disordered" evidence="2">
    <location>
        <begin position="341"/>
        <end position="363"/>
    </location>
</feature>
<feature type="region of interest" description="Disordered" evidence="2">
    <location>
        <begin position="168"/>
        <end position="198"/>
    </location>
</feature>
<dbReference type="KEGG" id="nss:113426147"/>
<evidence type="ECO:0000313" key="3">
    <source>
        <dbReference type="Proteomes" id="UP000504612"/>
    </source>
</evidence>
<dbReference type="Proteomes" id="UP000504612">
    <property type="component" value="Unplaced"/>
</dbReference>
<dbReference type="Pfam" id="PF05760">
    <property type="entry name" value="IER"/>
    <property type="match status" value="1"/>
</dbReference>
<dbReference type="InterPro" id="IPR008653">
    <property type="entry name" value="IER"/>
</dbReference>
<proteinExistence type="inferred from homology"/>
<name>A0A6J1VMK2_9SAUR</name>
<feature type="compositionally biased region" description="Gly residues" evidence="2">
    <location>
        <begin position="172"/>
        <end position="182"/>
    </location>
</feature>
<evidence type="ECO:0000256" key="2">
    <source>
        <dbReference type="SAM" id="MobiDB-lite"/>
    </source>
</evidence>
<evidence type="ECO:0000313" key="4">
    <source>
        <dbReference type="RefSeq" id="XP_026544286.1"/>
    </source>
</evidence>
<organism evidence="3 4">
    <name type="scientific">Notechis scutatus</name>
    <name type="common">mainland tiger snake</name>
    <dbReference type="NCBI Taxonomy" id="8663"/>
    <lineage>
        <taxon>Eukaryota</taxon>
        <taxon>Metazoa</taxon>
        <taxon>Chordata</taxon>
        <taxon>Craniata</taxon>
        <taxon>Vertebrata</taxon>
        <taxon>Euteleostomi</taxon>
        <taxon>Lepidosauria</taxon>
        <taxon>Squamata</taxon>
        <taxon>Bifurcata</taxon>
        <taxon>Unidentata</taxon>
        <taxon>Episquamata</taxon>
        <taxon>Toxicofera</taxon>
        <taxon>Serpentes</taxon>
        <taxon>Colubroidea</taxon>
        <taxon>Elapidae</taxon>
        <taxon>Hydrophiinae</taxon>
        <taxon>Notechis</taxon>
    </lineage>
</organism>
<keyword evidence="3" id="KW-1185">Reference proteome</keyword>
<accession>A0A6J1VMK2</accession>
<dbReference type="PANTHER" id="PTHR15895">
    <property type="entry name" value="IMMEDIATE EARLY RESPONSE GENE"/>
    <property type="match status" value="1"/>
</dbReference>
<comment type="similarity">
    <text evidence="1">Belongs to the IER family.</text>
</comment>
<feature type="compositionally biased region" description="Low complexity" evidence="2">
    <location>
        <begin position="305"/>
        <end position="327"/>
    </location>
</feature>
<sequence>MECALDAQSLISLSLRKIHMSRTQRGGLKLHKNLLVSYVLRNARQLYLSERYAELYRRQSSALPGQPPHPLYLDGAVGALPLAPAPTVCAPPPLGELAGADFQTLPASGPEGLQLRSCALARPDSPSMLLLPAPPPPPTTPADDALGLPGAAAVCRDSPLPFYPPRGYPGSSSGGGGSGGVGTEFAPSGIPPSGPAAHCSSRTTVLDLDTHVVTTVENGYLHQDCCCAPCPPGGLVPAVVASAASCCPPPPPLPPPSPGAKRKYEPAGVAGDPPLLPPPGAPSPFASCAKRARFEGFPTAAGQAPSPSSSSSSCSHPSSSSSSPDASNISSLISIFGSSFSGLVSRPPPPAPPSDSEQLSSGQLCGKQALASLGAWTRAIVAF</sequence>
<feature type="region of interest" description="Disordered" evidence="2">
    <location>
        <begin position="255"/>
        <end position="282"/>
    </location>
</feature>
<protein>
    <submittedName>
        <fullName evidence="4">Immediate early response gene 5-like protein</fullName>
    </submittedName>
</protein>
<dbReference type="AlphaFoldDB" id="A0A6J1VMK2"/>
<feature type="region of interest" description="Disordered" evidence="2">
    <location>
        <begin position="298"/>
        <end position="327"/>
    </location>
</feature>
<gene>
    <name evidence="4" type="primary">IER5L</name>
</gene>